<dbReference type="InterPro" id="IPR036397">
    <property type="entry name" value="RNaseH_sf"/>
</dbReference>
<accession>A0ABY6K624</accession>
<proteinExistence type="predicted"/>
<reference evidence="1 2" key="1">
    <citation type="submission" date="2022-01" db="EMBL/GenBank/DDBJ databases">
        <title>A chromosomal length assembly of Cordylochernes scorpioides.</title>
        <authorList>
            <person name="Zeh D."/>
            <person name="Zeh J."/>
        </authorList>
    </citation>
    <scope>NUCLEOTIDE SEQUENCE [LARGE SCALE GENOMIC DNA]</scope>
    <source>
        <strain evidence="1">IN4F17</strain>
        <tissue evidence="1">Whole Body</tissue>
    </source>
</reference>
<gene>
    <name evidence="1" type="ORF">LAZ67_3000229</name>
</gene>
<keyword evidence="2" id="KW-1185">Reference proteome</keyword>
<name>A0ABY6K624_9ARAC</name>
<organism evidence="1 2">
    <name type="scientific">Cordylochernes scorpioides</name>
    <dbReference type="NCBI Taxonomy" id="51811"/>
    <lineage>
        <taxon>Eukaryota</taxon>
        <taxon>Metazoa</taxon>
        <taxon>Ecdysozoa</taxon>
        <taxon>Arthropoda</taxon>
        <taxon>Chelicerata</taxon>
        <taxon>Arachnida</taxon>
        <taxon>Pseudoscorpiones</taxon>
        <taxon>Cheliferoidea</taxon>
        <taxon>Chernetidae</taxon>
        <taxon>Cordylochernes</taxon>
    </lineage>
</organism>
<evidence type="ECO:0000313" key="2">
    <source>
        <dbReference type="Proteomes" id="UP001235939"/>
    </source>
</evidence>
<dbReference type="Proteomes" id="UP001235939">
    <property type="component" value="Chromosome 03"/>
</dbReference>
<protein>
    <submittedName>
        <fullName evidence="1">Uncharacterized protein</fullName>
    </submittedName>
</protein>
<dbReference type="Gene3D" id="3.30.420.10">
    <property type="entry name" value="Ribonuclease H-like superfamily/Ribonuclease H"/>
    <property type="match status" value="1"/>
</dbReference>
<dbReference type="EMBL" id="CP092865">
    <property type="protein sequence ID" value="UYV64304.1"/>
    <property type="molecule type" value="Genomic_DNA"/>
</dbReference>
<sequence length="129" mass="14876">MRNKRQGRLDVTSERDEDKVQEIYIWLSGRLSSGGRKLTGSFLGGNDDIGPCPVLAYSPDLTPCDFFYFSKVISALKKTIFESVEAVKTKVTVVLNKLKDFQHCFQKWKSCMEWDRDHEGENIEDCCNW</sequence>
<evidence type="ECO:0000313" key="1">
    <source>
        <dbReference type="EMBL" id="UYV64304.1"/>
    </source>
</evidence>